<protein>
    <submittedName>
        <fullName evidence="7">YhgE/Pip N-terminal domain protein</fullName>
    </submittedName>
</protein>
<feature type="transmembrane region" description="Helical" evidence="5">
    <location>
        <begin position="856"/>
        <end position="874"/>
    </location>
</feature>
<evidence type="ECO:0000256" key="1">
    <source>
        <dbReference type="ARBA" id="ARBA00004141"/>
    </source>
</evidence>
<evidence type="ECO:0000256" key="3">
    <source>
        <dbReference type="ARBA" id="ARBA00022989"/>
    </source>
</evidence>
<keyword evidence="8" id="KW-1185">Reference proteome</keyword>
<dbReference type="Gene3D" id="3.40.1710.10">
    <property type="entry name" value="abc type-2 transporter like domain"/>
    <property type="match status" value="1"/>
</dbReference>
<dbReference type="NCBIfam" id="TIGR03061">
    <property type="entry name" value="pip_yhgE_Nterm"/>
    <property type="match status" value="1"/>
</dbReference>
<dbReference type="Gene3D" id="1.10.287.950">
    <property type="entry name" value="Methyl-accepting chemotaxis protein"/>
    <property type="match status" value="2"/>
</dbReference>
<feature type="transmembrane region" description="Helical" evidence="5">
    <location>
        <begin position="802"/>
        <end position="822"/>
    </location>
</feature>
<dbReference type="PANTHER" id="PTHR43077:SF10">
    <property type="entry name" value="TRANSPORT PERMEASE PROTEIN"/>
    <property type="match status" value="1"/>
</dbReference>
<keyword evidence="3 5" id="KW-1133">Transmembrane helix</keyword>
<evidence type="ECO:0000256" key="5">
    <source>
        <dbReference type="SAM" id="Phobius"/>
    </source>
</evidence>
<dbReference type="InterPro" id="IPR023908">
    <property type="entry name" value="xxxLxxG_rpt"/>
</dbReference>
<evidence type="ECO:0000313" key="7">
    <source>
        <dbReference type="EMBL" id="SPC36809.1"/>
    </source>
</evidence>
<keyword evidence="4 5" id="KW-0472">Membrane</keyword>
<evidence type="ECO:0000313" key="8">
    <source>
        <dbReference type="Proteomes" id="UP000238739"/>
    </source>
</evidence>
<feature type="transmembrane region" description="Helical" evidence="5">
    <location>
        <begin position="886"/>
        <end position="904"/>
    </location>
</feature>
<feature type="transmembrane region" description="Helical" evidence="5">
    <location>
        <begin position="829"/>
        <end position="850"/>
    </location>
</feature>
<evidence type="ECO:0000256" key="2">
    <source>
        <dbReference type="ARBA" id="ARBA00022692"/>
    </source>
</evidence>
<keyword evidence="2 5" id="KW-0812">Transmembrane</keyword>
<dbReference type="Proteomes" id="UP000238739">
    <property type="component" value="Unassembled WGS sequence"/>
</dbReference>
<proteinExistence type="predicted"/>
<dbReference type="EMBL" id="OGVC01000004">
    <property type="protein sequence ID" value="SPC36809.1"/>
    <property type="molecule type" value="Genomic_DNA"/>
</dbReference>
<dbReference type="RefSeq" id="WP_106482980.1">
    <property type="nucleotide sequence ID" value="NZ_LT984417.1"/>
</dbReference>
<name>A0A2N9DTD4_9LACO</name>
<dbReference type="InterPro" id="IPR017500">
    <property type="entry name" value="Phage_infect_YhgE_N"/>
</dbReference>
<dbReference type="InterPro" id="IPR011049">
    <property type="entry name" value="Serralysin-like_metalloprot_C"/>
</dbReference>
<dbReference type="AlphaFoldDB" id="A0A2N9DTD4"/>
<dbReference type="GO" id="GO:0140359">
    <property type="term" value="F:ABC-type transporter activity"/>
    <property type="evidence" value="ECO:0007669"/>
    <property type="project" value="InterPro"/>
</dbReference>
<dbReference type="GO" id="GO:0016020">
    <property type="term" value="C:membrane"/>
    <property type="evidence" value="ECO:0007669"/>
    <property type="project" value="UniProtKB-SubCell"/>
</dbReference>
<gene>
    <name evidence="7" type="ORF">LFUMFP_120022</name>
</gene>
<organism evidence="7 8">
    <name type="scientific">Latilactobacillus fuchuensis</name>
    <dbReference type="NCBI Taxonomy" id="164393"/>
    <lineage>
        <taxon>Bacteria</taxon>
        <taxon>Bacillati</taxon>
        <taxon>Bacillota</taxon>
        <taxon>Bacilli</taxon>
        <taxon>Lactobacillales</taxon>
        <taxon>Lactobacillaceae</taxon>
        <taxon>Latilactobacillus</taxon>
    </lineage>
</organism>
<feature type="transmembrane region" description="Helical" evidence="5">
    <location>
        <begin position="12"/>
        <end position="34"/>
    </location>
</feature>
<feature type="transmembrane region" description="Helical" evidence="5">
    <location>
        <begin position="773"/>
        <end position="796"/>
    </location>
</feature>
<dbReference type="PANTHER" id="PTHR43077">
    <property type="entry name" value="TRANSPORT PERMEASE YVFS-RELATED"/>
    <property type="match status" value="1"/>
</dbReference>
<evidence type="ECO:0000256" key="4">
    <source>
        <dbReference type="ARBA" id="ARBA00023136"/>
    </source>
</evidence>
<evidence type="ECO:0000259" key="6">
    <source>
        <dbReference type="Pfam" id="PF12698"/>
    </source>
</evidence>
<comment type="subcellular location">
    <subcellularLocation>
        <location evidence="1">Membrane</location>
        <topology evidence="1">Multi-pass membrane protein</topology>
    </subcellularLocation>
</comment>
<comment type="caution">
    <text evidence="7">The sequence shown here is derived from an EMBL/GenBank/DDBJ whole genome shotgun (WGS) entry which is preliminary data.</text>
</comment>
<sequence length="920" mass="96031">MFSSLKSNRGRLIAFITLICLIPILLLFIIFNFVKHAQNSTTQNLNVAVINQDQAATFRGKKVDVGQEVQAQLSKDHQVHWQFVSAKEAKANLKNGHYVMAVTLPKGFSKNVTTVLDKKPQASTMQVATSQKNNYLTGVITNQVTEKMQTQIIKSIQIAYDQALLKAIGTLGSGVTEASQGVDQLDTAADQLSSGSQQIATNLVKLQAGTQQLATSVTALPTGVQQLTTGSGQLATGLQQLADQTQPLQSGVQQLATGSTQLNAGISQYTAGVSTLDGGLHQLTANNTSIMAGSQSLNGGVDQLASGSQQLSTKLAEASAKIDASLSGSEPQMNQLKAGLQALNASIQTLNQKVSGGSTSSTTIENDLLKIADNTKQTGVLLQDSGSQLSQINDKVYNAAKSDSVASQVASAGTQLKALQKLATSNTDFLVFLLGHPDVMSQLQSISTAAGTNLTAAGAQLQSSGANMQTLQTNIGTMGAKMTDNGTQLTEVSTELKTTADSMAQLQQAIAQMASKDQAPAALTGAVQAIDQLTAGLAEVNTGLKQQGTTTDTMGGLQATNAIHEGLVKLQTGLQGKNGLVTGLQTYTDGVATAQAGSQQLAANNQTLNSGAGQLNTGLSTLNQQTPQLTSGVQQLNTGASQLNTGLNTLNQQTPPLLAGVNQINDGTGQLATGASQLDSGMHQAGAGIALLDVKLADGSQQVKNLATGTQNVNHLMQPVKTQLTTKSALEQLINVYGPLILTLIFFVGALLTQSTLYRQTENLTSGKLRKRILTVTGVIAVQGILIASVAKLLGLEVAQPMAFIVLSLLIAATFTLACLALDRLFGTLGVLVGFALVFVQLIMIAGPFQSQLLSITYRFVAFFLPGTYAVNGLEQVINGTGQHLVGSLFALIIFCGIFFMGLFGQEVKNHLLPTANSQA</sequence>
<accession>A0A2N9DTD4</accession>
<dbReference type="NCBIfam" id="TIGR03057">
    <property type="entry name" value="xxxLxxG_by_4"/>
    <property type="match status" value="5"/>
</dbReference>
<dbReference type="Pfam" id="PF12698">
    <property type="entry name" value="ABC2_membrane_3"/>
    <property type="match status" value="1"/>
</dbReference>
<dbReference type="InterPro" id="IPR051328">
    <property type="entry name" value="T7SS_ABC-Transporter"/>
</dbReference>
<dbReference type="SUPFAM" id="SSF101967">
    <property type="entry name" value="Adhesin YadA, collagen-binding domain"/>
    <property type="match status" value="1"/>
</dbReference>
<dbReference type="InterPro" id="IPR013525">
    <property type="entry name" value="ABC2_TM"/>
</dbReference>
<reference evidence="7" key="1">
    <citation type="submission" date="2018-01" db="EMBL/GenBank/DDBJ databases">
        <authorList>
            <person name="Chaillou S."/>
        </authorList>
    </citation>
    <scope>NUCLEOTIDE SEQUENCE [LARGE SCALE GENOMIC DNA]</scope>
    <source>
        <strain evidence="7">MFPC41A2801</strain>
    </source>
</reference>
<feature type="domain" description="ABC-2 type transporter transmembrane" evidence="6">
    <location>
        <begin position="15"/>
        <end position="156"/>
    </location>
</feature>
<feature type="transmembrane region" description="Helical" evidence="5">
    <location>
        <begin position="733"/>
        <end position="752"/>
    </location>
</feature>